<organism evidence="1 2">
    <name type="scientific">Sulfitobacter aestuarii</name>
    <dbReference type="NCBI Taxonomy" id="2161676"/>
    <lineage>
        <taxon>Bacteria</taxon>
        <taxon>Pseudomonadati</taxon>
        <taxon>Pseudomonadota</taxon>
        <taxon>Alphaproteobacteria</taxon>
        <taxon>Rhodobacterales</taxon>
        <taxon>Roseobacteraceae</taxon>
        <taxon>Sulfitobacter</taxon>
    </lineage>
</organism>
<accession>A0ABW5U339</accession>
<evidence type="ECO:0000313" key="1">
    <source>
        <dbReference type="EMBL" id="MFD2740084.1"/>
    </source>
</evidence>
<gene>
    <name evidence="1" type="ORF">ACFSUD_10920</name>
</gene>
<dbReference type="GO" id="GO:0016787">
    <property type="term" value="F:hydrolase activity"/>
    <property type="evidence" value="ECO:0007669"/>
    <property type="project" value="UniProtKB-KW"/>
</dbReference>
<evidence type="ECO:0000313" key="2">
    <source>
        <dbReference type="Proteomes" id="UP001597474"/>
    </source>
</evidence>
<dbReference type="Proteomes" id="UP001597474">
    <property type="component" value="Unassembled WGS sequence"/>
</dbReference>
<dbReference type="PANTHER" id="PTHR12993:SF29">
    <property type="entry name" value="BLR3841 PROTEIN"/>
    <property type="match status" value="1"/>
</dbReference>
<dbReference type="RefSeq" id="WP_386374307.1">
    <property type="nucleotide sequence ID" value="NZ_JBHUMP010000008.1"/>
</dbReference>
<dbReference type="EMBL" id="JBHUMP010000008">
    <property type="protein sequence ID" value="MFD2740084.1"/>
    <property type="molecule type" value="Genomic_DNA"/>
</dbReference>
<name>A0ABW5U339_9RHOB</name>
<dbReference type="Gene3D" id="3.40.50.10320">
    <property type="entry name" value="LmbE-like"/>
    <property type="match status" value="1"/>
</dbReference>
<dbReference type="InterPro" id="IPR003737">
    <property type="entry name" value="GlcNAc_PI_deacetylase-related"/>
</dbReference>
<dbReference type="InterPro" id="IPR024078">
    <property type="entry name" value="LmbE-like_dom_sf"/>
</dbReference>
<reference evidence="2" key="1">
    <citation type="journal article" date="2019" name="Int. J. Syst. Evol. Microbiol.">
        <title>The Global Catalogue of Microorganisms (GCM) 10K type strain sequencing project: providing services to taxonomists for standard genome sequencing and annotation.</title>
        <authorList>
            <consortium name="The Broad Institute Genomics Platform"/>
            <consortium name="The Broad Institute Genome Sequencing Center for Infectious Disease"/>
            <person name="Wu L."/>
            <person name="Ma J."/>
        </authorList>
    </citation>
    <scope>NUCLEOTIDE SEQUENCE [LARGE SCALE GENOMIC DNA]</scope>
    <source>
        <strain evidence="2">TISTR 2562</strain>
    </source>
</reference>
<protein>
    <submittedName>
        <fullName evidence="1">PIG-L deacetylase family protein</fullName>
        <ecNumber evidence="1">3.5.1.-</ecNumber>
    </submittedName>
</protein>
<dbReference type="SUPFAM" id="SSF102588">
    <property type="entry name" value="LmbE-like"/>
    <property type="match status" value="1"/>
</dbReference>
<sequence>MSAPWPSITAEMLCGGAPILVLAPHPDDESLGCGALLAHGFAHHGANVICLTDGSASHPGSRDWPPERLAEQRRRELTAALESLGGGAEDLSWYGLRDSALHDHNPEEIAERIAGTAERLGARHLFAPATEDEHCDHKTAARIARLVLARQPGLKLYSYPIWSRWNAPDFDALIAHHRPLRLGPGAHRAAKRAAIACHHSQLGKCVTDDPQGFTMDPAFVAHFAEEDEIYWSSQP</sequence>
<dbReference type="Pfam" id="PF02585">
    <property type="entry name" value="PIG-L"/>
    <property type="match status" value="1"/>
</dbReference>
<dbReference type="PANTHER" id="PTHR12993">
    <property type="entry name" value="N-ACETYLGLUCOSAMINYL-PHOSPHATIDYLINOSITOL DE-N-ACETYLASE-RELATED"/>
    <property type="match status" value="1"/>
</dbReference>
<dbReference type="EC" id="3.5.1.-" evidence="1"/>
<keyword evidence="1" id="KW-0378">Hydrolase</keyword>
<comment type="caution">
    <text evidence="1">The sequence shown here is derived from an EMBL/GenBank/DDBJ whole genome shotgun (WGS) entry which is preliminary data.</text>
</comment>
<proteinExistence type="predicted"/>
<keyword evidence="2" id="KW-1185">Reference proteome</keyword>